<gene>
    <name evidence="2" type="ORF">R9X50_00465400</name>
</gene>
<dbReference type="Pfam" id="PF24564">
    <property type="entry name" value="DUF7605"/>
    <property type="match status" value="1"/>
</dbReference>
<accession>A0AAQ3RAB4</accession>
<reference evidence="2 3" key="1">
    <citation type="submission" date="2023-11" db="EMBL/GenBank/DDBJ databases">
        <title>An acidophilic fungus is an integral part of prey digestion in a carnivorous sundew plant.</title>
        <authorList>
            <person name="Tsai I.J."/>
        </authorList>
    </citation>
    <scope>NUCLEOTIDE SEQUENCE [LARGE SCALE GENOMIC DNA]</scope>
    <source>
        <strain evidence="2">169a</strain>
    </source>
</reference>
<evidence type="ECO:0000259" key="1">
    <source>
        <dbReference type="Pfam" id="PF24564"/>
    </source>
</evidence>
<dbReference type="InterPro" id="IPR056024">
    <property type="entry name" value="DUF7605"/>
</dbReference>
<organism evidence="2 3">
    <name type="scientific">Acrodontium crateriforme</name>
    <dbReference type="NCBI Taxonomy" id="150365"/>
    <lineage>
        <taxon>Eukaryota</taxon>
        <taxon>Fungi</taxon>
        <taxon>Dikarya</taxon>
        <taxon>Ascomycota</taxon>
        <taxon>Pezizomycotina</taxon>
        <taxon>Dothideomycetes</taxon>
        <taxon>Dothideomycetidae</taxon>
        <taxon>Mycosphaerellales</taxon>
        <taxon>Teratosphaeriaceae</taxon>
        <taxon>Acrodontium</taxon>
    </lineage>
</organism>
<feature type="domain" description="DUF7605" evidence="1">
    <location>
        <begin position="32"/>
        <end position="221"/>
    </location>
</feature>
<dbReference type="Proteomes" id="UP001303373">
    <property type="component" value="Chromosome 6"/>
</dbReference>
<protein>
    <recommendedName>
        <fullName evidence="1">DUF7605 domain-containing protein</fullName>
    </recommendedName>
</protein>
<keyword evidence="3" id="KW-1185">Reference proteome</keyword>
<dbReference type="EMBL" id="CP138585">
    <property type="protein sequence ID" value="WPH01801.1"/>
    <property type="molecule type" value="Genomic_DNA"/>
</dbReference>
<evidence type="ECO:0000313" key="2">
    <source>
        <dbReference type="EMBL" id="WPH01801.1"/>
    </source>
</evidence>
<dbReference type="AlphaFoldDB" id="A0AAQ3RAB4"/>
<name>A0AAQ3RAB4_9PEZI</name>
<proteinExistence type="predicted"/>
<evidence type="ECO:0000313" key="3">
    <source>
        <dbReference type="Proteomes" id="UP001303373"/>
    </source>
</evidence>
<sequence>MSFNAGYGLNSVSTDQAPRLHAYLNDPDTEAEESWMMGASEAADDWCRSNWGKIPGTYAAHCRNWGDHTTTTSKIHRCWNKEIVKPMIHDLEAPWNRHVIEMKAFLETRRDGLEECFEKAMRSIIALKNDVPFDREGFSSVQTLITTLLNRKAMLCTETLGIMNEFQNAVVELGNTSLLSSVRTSFIGKYMKSTYEKAAEANGDGLYQRLKELINGKVKQNPDLFNNIRLQLEDEYRKLTLDAGTKIQASNEKHFRAIRTALDILRTKNAAVEGERNSTFRDRMRKQVLDAQPILRKIEECIAK</sequence>